<reference evidence="2 3" key="1">
    <citation type="submission" date="2024-09" db="EMBL/GenBank/DDBJ databases">
        <authorList>
            <person name="Sun Q."/>
            <person name="Mori K."/>
        </authorList>
    </citation>
    <scope>NUCLEOTIDE SEQUENCE [LARGE SCALE GENOMIC DNA]</scope>
    <source>
        <strain evidence="2 3">NCAIM B.02529</strain>
    </source>
</reference>
<name>A0ABV6LS55_9BACI</name>
<dbReference type="PANTHER" id="PTHR46313">
    <property type="match status" value="1"/>
</dbReference>
<proteinExistence type="predicted"/>
<dbReference type="Pfam" id="PF01593">
    <property type="entry name" value="Amino_oxidase"/>
    <property type="match status" value="1"/>
</dbReference>
<dbReference type="InterPro" id="IPR045892">
    <property type="entry name" value="CrtISO-like"/>
</dbReference>
<keyword evidence="3" id="KW-1185">Reference proteome</keyword>
<dbReference type="InterPro" id="IPR002937">
    <property type="entry name" value="Amino_oxidase"/>
</dbReference>
<dbReference type="Gene3D" id="3.50.50.60">
    <property type="entry name" value="FAD/NAD(P)-binding domain"/>
    <property type="match status" value="2"/>
</dbReference>
<dbReference type="InterPro" id="IPR036188">
    <property type="entry name" value="FAD/NAD-bd_sf"/>
</dbReference>
<dbReference type="RefSeq" id="WP_377349886.1">
    <property type="nucleotide sequence ID" value="NZ_JBHLTP010000013.1"/>
</dbReference>
<evidence type="ECO:0000259" key="1">
    <source>
        <dbReference type="Pfam" id="PF01593"/>
    </source>
</evidence>
<dbReference type="SUPFAM" id="SSF51905">
    <property type="entry name" value="FAD/NAD(P)-binding domain"/>
    <property type="match status" value="1"/>
</dbReference>
<dbReference type="PANTHER" id="PTHR46313:SF3">
    <property type="entry name" value="PROLYCOPENE ISOMERASE, CHLOROPLASTIC"/>
    <property type="match status" value="1"/>
</dbReference>
<comment type="caution">
    <text evidence="2">The sequence shown here is derived from an EMBL/GenBank/DDBJ whole genome shotgun (WGS) entry which is preliminary data.</text>
</comment>
<evidence type="ECO:0000313" key="3">
    <source>
        <dbReference type="Proteomes" id="UP001589836"/>
    </source>
</evidence>
<dbReference type="Proteomes" id="UP001589836">
    <property type="component" value="Unassembled WGS sequence"/>
</dbReference>
<sequence>MSTYDAIIVGAGFGGLSAGAILAKKGWRVAVLEASTELGGCAGKFNRPGYRFQAGATVGMGFEKNGVLARLFDELEIDLPPMQRMDTIMDIHLPGQTIHYYRKKSKWFQEIERIFPERSSAVKAFFEEVFQVGTRLDALLLDLPVFPPKRLGDWVRLIPYLNGNTIRLAPYLTQTLYDRLKRYHLHKDRTFMTFLNGQLMDSVQTTAEYCPAFLGHAALHTFHKGAYAVEGGLATVAERLADSIKDNGGEVRLNRPALSVDPEGKEWLITSKRQRTYTAKKVILNNSIHNFTSLFNQQQVADSNISSLEDKNASWGAFVLYLGVDDIFPEDVLYHQIIQDPSKPVTETNQFLLSLSQKEDRTMAPEGKRAITLSTHTELHQWWDRDAYEERKALYVEKMLNGVETSFPSIRNHIDLQLPGTPVTFERYVKRDKGRVGGYIPTGKWSWLHQHSVYTGLNNVYSCGDTVFPGAGTLGTTLSGWIAANEAMK</sequence>
<protein>
    <submittedName>
        <fullName evidence="2">Phytoene desaturase family protein</fullName>
    </submittedName>
</protein>
<accession>A0ABV6LS55</accession>
<evidence type="ECO:0000313" key="2">
    <source>
        <dbReference type="EMBL" id="MFC0525088.1"/>
    </source>
</evidence>
<dbReference type="EMBL" id="JBHLTP010000013">
    <property type="protein sequence ID" value="MFC0525088.1"/>
    <property type="molecule type" value="Genomic_DNA"/>
</dbReference>
<organism evidence="2 3">
    <name type="scientific">Pontibacillus salicampi</name>
    <dbReference type="NCBI Taxonomy" id="1449801"/>
    <lineage>
        <taxon>Bacteria</taxon>
        <taxon>Bacillati</taxon>
        <taxon>Bacillota</taxon>
        <taxon>Bacilli</taxon>
        <taxon>Bacillales</taxon>
        <taxon>Bacillaceae</taxon>
        <taxon>Pontibacillus</taxon>
    </lineage>
</organism>
<gene>
    <name evidence="2" type="ORF">ACFFGV_16020</name>
</gene>
<feature type="domain" description="Amine oxidase" evidence="1">
    <location>
        <begin position="14"/>
        <end position="487"/>
    </location>
</feature>